<feature type="domain" description="Major fimbrial subunit protein N-terminal" evidence="12">
    <location>
        <begin position="57"/>
        <end position="171"/>
    </location>
</feature>
<keyword evidence="7" id="KW-0564">Palmitate</keyword>
<comment type="caution">
    <text evidence="13">The sequence shown here is derived from an EMBL/GenBank/DDBJ whole genome shotgun (WGS) entry which is preliminary data.</text>
</comment>
<evidence type="ECO:0000256" key="3">
    <source>
        <dbReference type="ARBA" id="ARBA00006011"/>
    </source>
</evidence>
<evidence type="ECO:0000259" key="12">
    <source>
        <dbReference type="Pfam" id="PF06321"/>
    </source>
</evidence>
<evidence type="ECO:0000256" key="10">
    <source>
        <dbReference type="ARBA" id="ARBA00023288"/>
    </source>
</evidence>
<evidence type="ECO:0000256" key="2">
    <source>
        <dbReference type="ARBA" id="ARBA00004561"/>
    </source>
</evidence>
<comment type="similarity">
    <text evidence="3">Belongs to the bacteroidetes fimbrillin superfamily. FimA/Mfa1 family.</text>
</comment>
<keyword evidence="5" id="KW-0843">Virulence</keyword>
<accession>A0ABQ0E0X9</accession>
<evidence type="ECO:0000256" key="5">
    <source>
        <dbReference type="ARBA" id="ARBA00023026"/>
    </source>
</evidence>
<sequence>MKLNKLWAAAFLTLALVSCKNESAREPQLQENMKIPVALSLEGSKSGALRADYQSSSLSASAANERAIENLTVVVFTNDGANNTPVAVEKVITYDKLDKTSGSDPYQGEYKFDMGMAGTFHMEVIANGYKDDSDKEDFIKKFKQGLSYEQFKELLFERELPSHGETGFAMLSTEPVKVTTEEGVPCHAGVIKLRRLACRFDVFNKLTEEDLKLTKVTLQNQITKSYLLPQNEVPTDADAGAKEYTANGDWFNDYLVTQGIYSYENPQKRATKLILEGTYKGEAWQKVIVFKKDGRFINTQRNHIYRVHLTKGNGTTPGGGDNGGGKEDPANADKINYVIEVLDWDEDASLDYTDDDIWQAEQRINPLAYVAEYNINPEGTGFVTDLYATNVSGYFDFDTAVAKFSSFEQEGIKYHLPSFDELKAIIPFNANNTVTRIPLTTPIDASSLSEKVVLAKKSMVCQQDFKGSGNNVCYALRFKGTEYQSAWKYECVKEGEFQVMRITTRNVTDGVTIAKVATPEFWQQNNAADVVRVFPASGYNLKGNSATPSDWEGSVGLFWTSTPLVKYGGAFYFGFSIKKPESTAYVANYVDRRSYGQTIRLFKDTLE</sequence>
<dbReference type="PROSITE" id="PS51257">
    <property type="entry name" value="PROKAR_LIPOPROTEIN"/>
    <property type="match status" value="1"/>
</dbReference>
<evidence type="ECO:0000256" key="8">
    <source>
        <dbReference type="ARBA" id="ARBA00023237"/>
    </source>
</evidence>
<keyword evidence="10" id="KW-0449">Lipoprotein</keyword>
<comment type="subcellular location">
    <subcellularLocation>
        <location evidence="1">Cell outer membrane</location>
    </subcellularLocation>
    <subcellularLocation>
        <location evidence="2">Fimbrium</location>
    </subcellularLocation>
</comment>
<name>A0ABQ0E0X9_9PORP</name>
<reference evidence="13 14" key="1">
    <citation type="journal article" date="2025" name="Int. J. Syst. Evol. Microbiol.">
        <title>Desulfovibrio falkowii sp. nov., Porphyromonas miyakawae sp. nov., Mediterraneibacter flintii sp. nov. and Owariibacterium komagatae gen. nov., sp. nov., isolated from human faeces.</title>
        <authorList>
            <person name="Hamaguchi T."/>
            <person name="Ohara M."/>
            <person name="Hisatomi A."/>
            <person name="Sekiguchi K."/>
            <person name="Takeda J.I."/>
            <person name="Ueyama J."/>
            <person name="Ito M."/>
            <person name="Nishiwaki H."/>
            <person name="Ogi T."/>
            <person name="Hirayama M."/>
            <person name="Ohkuma M."/>
            <person name="Sakamoto M."/>
            <person name="Ohno K."/>
        </authorList>
    </citation>
    <scope>NUCLEOTIDE SEQUENCE [LARGE SCALE GENOMIC DNA]</scope>
    <source>
        <strain evidence="13 14">13CB11C</strain>
    </source>
</reference>
<keyword evidence="6" id="KW-0472">Membrane</keyword>
<feature type="region of interest" description="Disordered" evidence="11">
    <location>
        <begin position="309"/>
        <end position="329"/>
    </location>
</feature>
<keyword evidence="14" id="KW-1185">Reference proteome</keyword>
<keyword evidence="4" id="KW-0732">Signal</keyword>
<evidence type="ECO:0000256" key="7">
    <source>
        <dbReference type="ARBA" id="ARBA00023139"/>
    </source>
</evidence>
<evidence type="ECO:0000256" key="1">
    <source>
        <dbReference type="ARBA" id="ARBA00004442"/>
    </source>
</evidence>
<evidence type="ECO:0000313" key="14">
    <source>
        <dbReference type="Proteomes" id="UP001628220"/>
    </source>
</evidence>
<evidence type="ECO:0000256" key="9">
    <source>
        <dbReference type="ARBA" id="ARBA00023263"/>
    </source>
</evidence>
<dbReference type="EMBL" id="BAAFSF010000001">
    <property type="protein sequence ID" value="GAB1251358.1"/>
    <property type="molecule type" value="Genomic_DNA"/>
</dbReference>
<keyword evidence="9" id="KW-0281">Fimbrium</keyword>
<dbReference type="RefSeq" id="WP_411915169.1">
    <property type="nucleotide sequence ID" value="NZ_BAAFSF010000001.1"/>
</dbReference>
<gene>
    <name evidence="13" type="ORF">Tsumi_04620</name>
</gene>
<evidence type="ECO:0000313" key="13">
    <source>
        <dbReference type="EMBL" id="GAB1251358.1"/>
    </source>
</evidence>
<organism evidence="13 14">
    <name type="scientific">Porphyromonas miyakawae</name>
    <dbReference type="NCBI Taxonomy" id="3137470"/>
    <lineage>
        <taxon>Bacteria</taxon>
        <taxon>Pseudomonadati</taxon>
        <taxon>Bacteroidota</taxon>
        <taxon>Bacteroidia</taxon>
        <taxon>Bacteroidales</taxon>
        <taxon>Porphyromonadaceae</taxon>
        <taxon>Porphyromonas</taxon>
    </lineage>
</organism>
<dbReference type="InterPro" id="IPR029141">
    <property type="entry name" value="FimA_N"/>
</dbReference>
<protein>
    <recommendedName>
        <fullName evidence="12">Major fimbrial subunit protein N-terminal domain-containing protein</fullName>
    </recommendedName>
</protein>
<evidence type="ECO:0000256" key="4">
    <source>
        <dbReference type="ARBA" id="ARBA00022729"/>
    </source>
</evidence>
<evidence type="ECO:0000256" key="11">
    <source>
        <dbReference type="SAM" id="MobiDB-lite"/>
    </source>
</evidence>
<dbReference type="Pfam" id="PF06321">
    <property type="entry name" value="P_gingi_FimA"/>
    <property type="match status" value="1"/>
</dbReference>
<dbReference type="Proteomes" id="UP001628220">
    <property type="component" value="Unassembled WGS sequence"/>
</dbReference>
<keyword evidence="8" id="KW-0998">Cell outer membrane</keyword>
<proteinExistence type="inferred from homology"/>
<evidence type="ECO:0000256" key="6">
    <source>
        <dbReference type="ARBA" id="ARBA00023136"/>
    </source>
</evidence>